<gene>
    <name evidence="2" type="ORF">GCM10018793_28540</name>
</gene>
<organism evidence="2 3">
    <name type="scientific">Streptomyces sulfonofaciens</name>
    <dbReference type="NCBI Taxonomy" id="68272"/>
    <lineage>
        <taxon>Bacteria</taxon>
        <taxon>Bacillati</taxon>
        <taxon>Actinomycetota</taxon>
        <taxon>Actinomycetes</taxon>
        <taxon>Kitasatosporales</taxon>
        <taxon>Streptomycetaceae</taxon>
        <taxon>Streptomyces</taxon>
    </lineage>
</organism>
<reference evidence="2" key="2">
    <citation type="submission" date="2020-09" db="EMBL/GenBank/DDBJ databases">
        <authorList>
            <person name="Sun Q."/>
            <person name="Ohkuma M."/>
        </authorList>
    </citation>
    <scope>NUCLEOTIDE SEQUENCE</scope>
    <source>
        <strain evidence="2">JCM 5069</strain>
    </source>
</reference>
<accession>A0A919KZG8</accession>
<name>A0A919KZG8_9ACTN</name>
<evidence type="ECO:0000313" key="2">
    <source>
        <dbReference type="EMBL" id="GHH78327.1"/>
    </source>
</evidence>
<protein>
    <submittedName>
        <fullName evidence="2">Uncharacterized protein</fullName>
    </submittedName>
</protein>
<sequence>MWRSGEGLTTARPVRRTTHRAARRDRPGEWPVHGGCRAVAPGLRARPPVTVPAAARAARSEPAPTAASPGRRRSVQHRQRAYRADSASTGSGAEADTEAGGHGGGADTGSYTATPPSASSTLRPPPRGSPSEAGAWHLR</sequence>
<dbReference type="EMBL" id="BNCD01000007">
    <property type="protein sequence ID" value="GHH78327.1"/>
    <property type="molecule type" value="Genomic_DNA"/>
</dbReference>
<evidence type="ECO:0000256" key="1">
    <source>
        <dbReference type="SAM" id="MobiDB-lite"/>
    </source>
</evidence>
<reference evidence="2" key="1">
    <citation type="journal article" date="2014" name="Int. J. Syst. Evol. Microbiol.">
        <title>Complete genome sequence of Corynebacterium casei LMG S-19264T (=DSM 44701T), isolated from a smear-ripened cheese.</title>
        <authorList>
            <consortium name="US DOE Joint Genome Institute (JGI-PGF)"/>
            <person name="Walter F."/>
            <person name="Albersmeier A."/>
            <person name="Kalinowski J."/>
            <person name="Ruckert C."/>
        </authorList>
    </citation>
    <scope>NUCLEOTIDE SEQUENCE</scope>
    <source>
        <strain evidence="2">JCM 5069</strain>
    </source>
</reference>
<feature type="compositionally biased region" description="Basic residues" evidence="1">
    <location>
        <begin position="70"/>
        <end position="81"/>
    </location>
</feature>
<evidence type="ECO:0000313" key="3">
    <source>
        <dbReference type="Proteomes" id="UP000603708"/>
    </source>
</evidence>
<proteinExistence type="predicted"/>
<dbReference type="Proteomes" id="UP000603708">
    <property type="component" value="Unassembled WGS sequence"/>
</dbReference>
<keyword evidence="3" id="KW-1185">Reference proteome</keyword>
<feature type="compositionally biased region" description="Low complexity" evidence="1">
    <location>
        <begin position="108"/>
        <end position="122"/>
    </location>
</feature>
<feature type="compositionally biased region" description="Basic residues" evidence="1">
    <location>
        <begin position="13"/>
        <end position="23"/>
    </location>
</feature>
<comment type="caution">
    <text evidence="2">The sequence shown here is derived from an EMBL/GenBank/DDBJ whole genome shotgun (WGS) entry which is preliminary data.</text>
</comment>
<feature type="compositionally biased region" description="Low complexity" evidence="1">
    <location>
        <begin position="44"/>
        <end position="69"/>
    </location>
</feature>
<feature type="region of interest" description="Disordered" evidence="1">
    <location>
        <begin position="1"/>
        <end position="139"/>
    </location>
</feature>
<dbReference type="AlphaFoldDB" id="A0A919KZG8"/>